<keyword evidence="3" id="KW-1185">Reference proteome</keyword>
<dbReference type="InterPro" id="IPR032710">
    <property type="entry name" value="NTF2-like_dom_sf"/>
</dbReference>
<evidence type="ECO:0000259" key="1">
    <source>
        <dbReference type="Pfam" id="PF12680"/>
    </source>
</evidence>
<dbReference type="EMBL" id="NWUF01000036">
    <property type="protein sequence ID" value="PCE40074.1"/>
    <property type="molecule type" value="Genomic_DNA"/>
</dbReference>
<dbReference type="Gene3D" id="3.10.450.50">
    <property type="match status" value="1"/>
</dbReference>
<accession>A0A2A4FQS8</accession>
<protein>
    <submittedName>
        <fullName evidence="2">Nuclear transport factor 2 family protein</fullName>
    </submittedName>
</protein>
<dbReference type="Proteomes" id="UP000218934">
    <property type="component" value="Unassembled WGS sequence"/>
</dbReference>
<comment type="caution">
    <text evidence="2">The sequence shown here is derived from an EMBL/GenBank/DDBJ whole genome shotgun (WGS) entry which is preliminary data.</text>
</comment>
<evidence type="ECO:0000313" key="3">
    <source>
        <dbReference type="Proteomes" id="UP000218934"/>
    </source>
</evidence>
<dbReference type="SUPFAM" id="SSF54427">
    <property type="entry name" value="NTF2-like"/>
    <property type="match status" value="1"/>
</dbReference>
<evidence type="ECO:0000313" key="2">
    <source>
        <dbReference type="EMBL" id="PCE40074.1"/>
    </source>
</evidence>
<dbReference type="InterPro" id="IPR037401">
    <property type="entry name" value="SnoaL-like"/>
</dbReference>
<dbReference type="AlphaFoldDB" id="A0A2A4FQS8"/>
<name>A0A2A4FQS8_9SPHN</name>
<sequence>MPSITKESFLKDYIRGFNEGNISAFSDFYHENVVLDLGGELALEGRQAIIDFYAERVGRIQETLSVSKLVLDEHGLACIAKGIFLAIEDCPEFILGPIAKGQSIEIEGFIFYEIENGKFTQIRAK</sequence>
<dbReference type="CDD" id="cd00531">
    <property type="entry name" value="NTF2_like"/>
    <property type="match status" value="1"/>
</dbReference>
<feature type="domain" description="SnoaL-like" evidence="1">
    <location>
        <begin position="11"/>
        <end position="121"/>
    </location>
</feature>
<gene>
    <name evidence="2" type="ORF">COO09_22215</name>
</gene>
<proteinExistence type="predicted"/>
<dbReference type="KEGG" id="rdi:CMV14_15945"/>
<dbReference type="OrthoDB" id="26840at2"/>
<dbReference type="RefSeq" id="WP_066969271.1">
    <property type="nucleotide sequence ID" value="NZ_CP023449.1"/>
</dbReference>
<organism evidence="2 3">
    <name type="scientific">Rhizorhabdus dicambivorans</name>
    <dbReference type="NCBI Taxonomy" id="1850238"/>
    <lineage>
        <taxon>Bacteria</taxon>
        <taxon>Pseudomonadati</taxon>
        <taxon>Pseudomonadota</taxon>
        <taxon>Alphaproteobacteria</taxon>
        <taxon>Sphingomonadales</taxon>
        <taxon>Sphingomonadaceae</taxon>
        <taxon>Rhizorhabdus</taxon>
    </lineage>
</organism>
<dbReference type="Pfam" id="PF12680">
    <property type="entry name" value="SnoaL_2"/>
    <property type="match status" value="1"/>
</dbReference>
<reference evidence="2 3" key="1">
    <citation type="submission" date="2017-09" db="EMBL/GenBank/DDBJ databases">
        <title>The Catabolism of 3,6-Dichlorosalicylic acid is Initiated by the Cytochrome P450 Monooxygenase DsmABC in Rhizorhabdus dicambivorans Ndbn-20.</title>
        <authorList>
            <person name="Na L."/>
        </authorList>
    </citation>
    <scope>NUCLEOTIDE SEQUENCE [LARGE SCALE GENOMIC DNA]</scope>
    <source>
        <strain evidence="2 3">Ndbn-20m</strain>
    </source>
</reference>